<gene>
    <name evidence="1" type="ORF">BD626DRAFT_111827</name>
</gene>
<accession>A0A550CTN5</accession>
<dbReference type="SUPFAM" id="SSF81301">
    <property type="entry name" value="Nucleotidyltransferase"/>
    <property type="match status" value="1"/>
</dbReference>
<dbReference type="AlphaFoldDB" id="A0A550CTN5"/>
<dbReference type="Gene3D" id="3.30.460.40">
    <property type="match status" value="1"/>
</dbReference>
<dbReference type="InterPro" id="IPR043519">
    <property type="entry name" value="NT_sf"/>
</dbReference>
<dbReference type="STRING" id="97359.A0A550CTN5"/>
<evidence type="ECO:0000313" key="1">
    <source>
        <dbReference type="EMBL" id="TRM68141.1"/>
    </source>
</evidence>
<dbReference type="OrthoDB" id="10066232at2759"/>
<comment type="caution">
    <text evidence="1">The sequence shown here is derived from an EMBL/GenBank/DDBJ whole genome shotgun (WGS) entry which is preliminary data.</text>
</comment>
<dbReference type="EMBL" id="VDMD01000002">
    <property type="protein sequence ID" value="TRM68141.1"/>
    <property type="molecule type" value="Genomic_DNA"/>
</dbReference>
<reference evidence="1 2" key="1">
    <citation type="journal article" date="2019" name="New Phytol.">
        <title>Comparative genomics reveals unique wood-decay strategies and fruiting body development in the Schizophyllaceae.</title>
        <authorList>
            <person name="Almasi E."/>
            <person name="Sahu N."/>
            <person name="Krizsan K."/>
            <person name="Balint B."/>
            <person name="Kovacs G.M."/>
            <person name="Kiss B."/>
            <person name="Cseklye J."/>
            <person name="Drula E."/>
            <person name="Henrissat B."/>
            <person name="Nagy I."/>
            <person name="Chovatia M."/>
            <person name="Adam C."/>
            <person name="LaButti K."/>
            <person name="Lipzen A."/>
            <person name="Riley R."/>
            <person name="Grigoriev I.V."/>
            <person name="Nagy L.G."/>
        </authorList>
    </citation>
    <scope>NUCLEOTIDE SEQUENCE [LARGE SCALE GENOMIC DNA]</scope>
    <source>
        <strain evidence="1 2">NL-1724</strain>
    </source>
</reference>
<name>A0A550CTN5_9AGAR</name>
<evidence type="ECO:0000313" key="2">
    <source>
        <dbReference type="Proteomes" id="UP000320762"/>
    </source>
</evidence>
<protein>
    <submittedName>
        <fullName evidence="1">Uncharacterized protein</fullName>
    </submittedName>
</protein>
<keyword evidence="2" id="KW-1185">Reference proteome</keyword>
<proteinExistence type="predicted"/>
<dbReference type="Proteomes" id="UP000320762">
    <property type="component" value="Unassembled WGS sequence"/>
</dbReference>
<sequence>MSIIFSSVFEHQVVAARAISARLDAEGLDHVFIGGFACAVLGSYRATQDVDILIETTAQSISALRERLIDLDSFAKSGLKLYFVQRLPANLDDDTSGTVENSRSAGNVLIETLAAGTLGLPSVAGPVYTDPKYHLKILHPSTRPKSLDKIRTDKEDIIVLLYYLAEENMKLGLGDYQGKTRKELLPSVATFHDSLKEDEDLCVVLKQVMHAEDWEEMLQTAPVEAESHVPPTD</sequence>
<organism evidence="1 2">
    <name type="scientific">Schizophyllum amplum</name>
    <dbReference type="NCBI Taxonomy" id="97359"/>
    <lineage>
        <taxon>Eukaryota</taxon>
        <taxon>Fungi</taxon>
        <taxon>Dikarya</taxon>
        <taxon>Basidiomycota</taxon>
        <taxon>Agaricomycotina</taxon>
        <taxon>Agaricomycetes</taxon>
        <taxon>Agaricomycetidae</taxon>
        <taxon>Agaricales</taxon>
        <taxon>Schizophyllaceae</taxon>
        <taxon>Schizophyllum</taxon>
    </lineage>
</organism>